<organism evidence="1 2">
    <name type="scientific">Acipenser ruthenus</name>
    <name type="common">Sterlet sturgeon</name>
    <dbReference type="NCBI Taxonomy" id="7906"/>
    <lineage>
        <taxon>Eukaryota</taxon>
        <taxon>Metazoa</taxon>
        <taxon>Chordata</taxon>
        <taxon>Craniata</taxon>
        <taxon>Vertebrata</taxon>
        <taxon>Euteleostomi</taxon>
        <taxon>Actinopterygii</taxon>
        <taxon>Chondrostei</taxon>
        <taxon>Acipenseriformes</taxon>
        <taxon>Acipenseridae</taxon>
        <taxon>Acipenser</taxon>
    </lineage>
</organism>
<proteinExistence type="predicted"/>
<gene>
    <name evidence="1" type="ORF">EOD39_8038</name>
</gene>
<name>A0A444U4U7_ACIRT</name>
<reference evidence="1 2" key="1">
    <citation type="submission" date="2019-01" db="EMBL/GenBank/DDBJ databases">
        <title>Draft Genome and Complete Hox-Cluster Characterization of the Sterlet Sturgeon (Acipenser ruthenus).</title>
        <authorList>
            <person name="Wei Q."/>
        </authorList>
    </citation>
    <scope>NUCLEOTIDE SEQUENCE [LARGE SCALE GENOMIC DNA]</scope>
    <source>
        <strain evidence="1">WHYD16114868_AA</strain>
        <tissue evidence="1">Blood</tissue>
    </source>
</reference>
<dbReference type="AlphaFoldDB" id="A0A444U4U7"/>
<dbReference type="EMBL" id="SCEB01215304">
    <property type="protein sequence ID" value="RXM30207.1"/>
    <property type="molecule type" value="Genomic_DNA"/>
</dbReference>
<evidence type="ECO:0000313" key="2">
    <source>
        <dbReference type="Proteomes" id="UP000289886"/>
    </source>
</evidence>
<dbReference type="Proteomes" id="UP000289886">
    <property type="component" value="Unassembled WGS sequence"/>
</dbReference>
<sequence>MHLEYRRMYRLIARTAARQDRQYSHFLERLDHADQQHQEVVALHTKFLRTITKELQVPTPALAEVGTRSAVPSPAESAVREVEQLRRITGPQEEEDCNCN</sequence>
<comment type="caution">
    <text evidence="1">The sequence shown here is derived from an EMBL/GenBank/DDBJ whole genome shotgun (WGS) entry which is preliminary data.</text>
</comment>
<accession>A0A444U4U7</accession>
<evidence type="ECO:0000313" key="1">
    <source>
        <dbReference type="EMBL" id="RXM30207.1"/>
    </source>
</evidence>
<protein>
    <submittedName>
        <fullName evidence="1">Uncharacterized protein</fullName>
    </submittedName>
</protein>
<keyword evidence="2" id="KW-1185">Reference proteome</keyword>